<sequence length="105" mass="11506">MATIVPRTVKTGQLRCRPGGLDSMSDVDEEARDKLVANERIKFTATYANGLAVAIFAVGGFAPFISTALSDRPHFEPVLVTMAVCWIMSGVIHRVVRHALRNLRP</sequence>
<evidence type="ECO:0000256" key="1">
    <source>
        <dbReference type="SAM" id="Phobius"/>
    </source>
</evidence>
<organism evidence="2 3">
    <name type="scientific">Methylobacterium tardum</name>
    <dbReference type="NCBI Taxonomy" id="374432"/>
    <lineage>
        <taxon>Bacteria</taxon>
        <taxon>Pseudomonadati</taxon>
        <taxon>Pseudomonadota</taxon>
        <taxon>Alphaproteobacteria</taxon>
        <taxon>Hyphomicrobiales</taxon>
        <taxon>Methylobacteriaceae</taxon>
        <taxon>Methylobacterium</taxon>
    </lineage>
</organism>
<gene>
    <name evidence="2" type="ORF">GCM10007890_05260</name>
</gene>
<accession>A0AA37WPU1</accession>
<evidence type="ECO:0000313" key="3">
    <source>
        <dbReference type="Proteomes" id="UP001157440"/>
    </source>
</evidence>
<reference evidence="3" key="1">
    <citation type="journal article" date="2019" name="Int. J. Syst. Evol. Microbiol.">
        <title>The Global Catalogue of Microorganisms (GCM) 10K type strain sequencing project: providing services to taxonomists for standard genome sequencing and annotation.</title>
        <authorList>
            <consortium name="The Broad Institute Genomics Platform"/>
            <consortium name="The Broad Institute Genome Sequencing Center for Infectious Disease"/>
            <person name="Wu L."/>
            <person name="Ma J."/>
        </authorList>
    </citation>
    <scope>NUCLEOTIDE SEQUENCE [LARGE SCALE GENOMIC DNA]</scope>
    <source>
        <strain evidence="3">NBRC 103632</strain>
    </source>
</reference>
<dbReference type="EMBL" id="BSPL01000005">
    <property type="protein sequence ID" value="GLS68514.1"/>
    <property type="molecule type" value="Genomic_DNA"/>
</dbReference>
<keyword evidence="1" id="KW-1133">Transmembrane helix</keyword>
<evidence type="ECO:0008006" key="4">
    <source>
        <dbReference type="Google" id="ProtNLM"/>
    </source>
</evidence>
<protein>
    <recommendedName>
        <fullName evidence="4">Amino acid transporter protein</fullName>
    </recommendedName>
</protein>
<name>A0AA37WPU1_9HYPH</name>
<feature type="transmembrane region" description="Helical" evidence="1">
    <location>
        <begin position="47"/>
        <end position="66"/>
    </location>
</feature>
<feature type="transmembrane region" description="Helical" evidence="1">
    <location>
        <begin position="78"/>
        <end position="96"/>
    </location>
</feature>
<keyword evidence="1" id="KW-0472">Membrane</keyword>
<evidence type="ECO:0000313" key="2">
    <source>
        <dbReference type="EMBL" id="GLS68514.1"/>
    </source>
</evidence>
<proteinExistence type="predicted"/>
<comment type="caution">
    <text evidence="2">The sequence shown here is derived from an EMBL/GenBank/DDBJ whole genome shotgun (WGS) entry which is preliminary data.</text>
</comment>
<keyword evidence="3" id="KW-1185">Reference proteome</keyword>
<keyword evidence="1" id="KW-0812">Transmembrane</keyword>
<dbReference type="Proteomes" id="UP001157440">
    <property type="component" value="Unassembled WGS sequence"/>
</dbReference>
<dbReference type="AlphaFoldDB" id="A0AA37WPU1"/>